<feature type="chain" id="PRO_5047499720" evidence="1">
    <location>
        <begin position="29"/>
        <end position="175"/>
    </location>
</feature>
<organism evidence="2 3">
    <name type="scientific">Novosphingobium pokkalii</name>
    <dbReference type="NCBI Taxonomy" id="1770194"/>
    <lineage>
        <taxon>Bacteria</taxon>
        <taxon>Pseudomonadati</taxon>
        <taxon>Pseudomonadota</taxon>
        <taxon>Alphaproteobacteria</taxon>
        <taxon>Sphingomonadales</taxon>
        <taxon>Sphingomonadaceae</taxon>
        <taxon>Novosphingobium</taxon>
    </lineage>
</organism>
<evidence type="ECO:0000256" key="1">
    <source>
        <dbReference type="SAM" id="SignalP"/>
    </source>
</evidence>
<keyword evidence="3" id="KW-1185">Reference proteome</keyword>
<dbReference type="EMBL" id="JBHRYE010000011">
    <property type="protein sequence ID" value="MFC3671233.1"/>
    <property type="molecule type" value="Genomic_DNA"/>
</dbReference>
<evidence type="ECO:0000313" key="3">
    <source>
        <dbReference type="Proteomes" id="UP001595683"/>
    </source>
</evidence>
<name>A0ABV7V4P5_9SPHN</name>
<protein>
    <submittedName>
        <fullName evidence="2">DUF2141 domain-containing protein</fullName>
    </submittedName>
</protein>
<keyword evidence="1" id="KW-0732">Signal</keyword>
<feature type="signal peptide" evidence="1">
    <location>
        <begin position="1"/>
        <end position="28"/>
    </location>
</feature>
<dbReference type="InterPro" id="IPR018673">
    <property type="entry name" value="DUF2141"/>
</dbReference>
<evidence type="ECO:0000313" key="2">
    <source>
        <dbReference type="EMBL" id="MFC3671233.1"/>
    </source>
</evidence>
<proteinExistence type="predicted"/>
<gene>
    <name evidence="2" type="ORF">ACFOOT_07345</name>
</gene>
<comment type="caution">
    <text evidence="2">The sequence shown here is derived from an EMBL/GenBank/DDBJ whole genome shotgun (WGS) entry which is preliminary data.</text>
</comment>
<dbReference type="Proteomes" id="UP001595683">
    <property type="component" value="Unassembled WGS sequence"/>
</dbReference>
<reference evidence="3" key="1">
    <citation type="journal article" date="2019" name="Int. J. Syst. Evol. Microbiol.">
        <title>The Global Catalogue of Microorganisms (GCM) 10K type strain sequencing project: providing services to taxonomists for standard genome sequencing and annotation.</title>
        <authorList>
            <consortium name="The Broad Institute Genomics Platform"/>
            <consortium name="The Broad Institute Genome Sequencing Center for Infectious Disease"/>
            <person name="Wu L."/>
            <person name="Ma J."/>
        </authorList>
    </citation>
    <scope>NUCLEOTIDE SEQUENCE [LARGE SCALE GENOMIC DNA]</scope>
    <source>
        <strain evidence="3">KCTC 42224</strain>
    </source>
</reference>
<dbReference type="RefSeq" id="WP_191322503.1">
    <property type="nucleotide sequence ID" value="NZ_BMZP01000001.1"/>
</dbReference>
<accession>A0ABV7V4P5</accession>
<dbReference type="Pfam" id="PF09912">
    <property type="entry name" value="DUF2141"/>
    <property type="match status" value="1"/>
</dbReference>
<sequence length="175" mass="19071">MPLPPRNRRHWALAPLLVTLLAPMGAAAQPQIRTPDQACLPGQPSLTVEVSGFVNDNGTVRAQLYGPGGARFLDKGQWAMRIEQRRQGPGPMRFCFPITQPGDYAVAVRHDANANGKSDWNDGGGFTRNPHLSVFKLKPAFAATAVAVGQRPVTVPVVMQYRRGLVIGPLERDRL</sequence>